<feature type="domain" description="DNA-directed DNA polymerase family A palm" evidence="2">
    <location>
        <begin position="32"/>
        <end position="191"/>
    </location>
</feature>
<evidence type="ECO:0000313" key="4">
    <source>
        <dbReference type="Proteomes" id="UP000013827"/>
    </source>
</evidence>
<dbReference type="Gene3D" id="3.30.70.370">
    <property type="match status" value="1"/>
</dbReference>
<accession>A0A0D3KJM7</accession>
<dbReference type="eggNOG" id="KOG0950">
    <property type="taxonomic scope" value="Eukaryota"/>
</dbReference>
<dbReference type="GO" id="GO:0006261">
    <property type="term" value="P:DNA-templated DNA replication"/>
    <property type="evidence" value="ECO:0007669"/>
    <property type="project" value="InterPro"/>
</dbReference>
<evidence type="ECO:0000256" key="1">
    <source>
        <dbReference type="ARBA" id="ARBA00022705"/>
    </source>
</evidence>
<dbReference type="PANTHER" id="PTHR10133">
    <property type="entry name" value="DNA POLYMERASE I"/>
    <property type="match status" value="1"/>
</dbReference>
<dbReference type="PANTHER" id="PTHR10133:SF27">
    <property type="entry name" value="DNA POLYMERASE NU"/>
    <property type="match status" value="1"/>
</dbReference>
<keyword evidence="1" id="KW-0235">DNA replication</keyword>
<dbReference type="GO" id="GO:0003677">
    <property type="term" value="F:DNA binding"/>
    <property type="evidence" value="ECO:0007669"/>
    <property type="project" value="InterPro"/>
</dbReference>
<reference evidence="3" key="2">
    <citation type="submission" date="2024-10" db="UniProtKB">
        <authorList>
            <consortium name="EnsemblProtists"/>
        </authorList>
    </citation>
    <scope>IDENTIFICATION</scope>
</reference>
<dbReference type="InterPro" id="IPR002298">
    <property type="entry name" value="DNA_polymerase_A"/>
</dbReference>
<dbReference type="Pfam" id="PF00476">
    <property type="entry name" value="DNA_pol_A"/>
    <property type="match status" value="2"/>
</dbReference>
<dbReference type="STRING" id="2903.R1DLW8"/>
<reference evidence="4" key="1">
    <citation type="journal article" date="2013" name="Nature">
        <title>Pan genome of the phytoplankton Emiliania underpins its global distribution.</title>
        <authorList>
            <person name="Read B.A."/>
            <person name="Kegel J."/>
            <person name="Klute M.J."/>
            <person name="Kuo A."/>
            <person name="Lefebvre S.C."/>
            <person name="Maumus F."/>
            <person name="Mayer C."/>
            <person name="Miller J."/>
            <person name="Monier A."/>
            <person name="Salamov A."/>
            <person name="Young J."/>
            <person name="Aguilar M."/>
            <person name="Claverie J.M."/>
            <person name="Frickenhaus S."/>
            <person name="Gonzalez K."/>
            <person name="Herman E.K."/>
            <person name="Lin Y.C."/>
            <person name="Napier J."/>
            <person name="Ogata H."/>
            <person name="Sarno A.F."/>
            <person name="Shmutz J."/>
            <person name="Schroeder D."/>
            <person name="de Vargas C."/>
            <person name="Verret F."/>
            <person name="von Dassow P."/>
            <person name="Valentin K."/>
            <person name="Van de Peer Y."/>
            <person name="Wheeler G."/>
            <person name="Dacks J.B."/>
            <person name="Delwiche C.F."/>
            <person name="Dyhrman S.T."/>
            <person name="Glockner G."/>
            <person name="John U."/>
            <person name="Richards T."/>
            <person name="Worden A.Z."/>
            <person name="Zhang X."/>
            <person name="Grigoriev I.V."/>
            <person name="Allen A.E."/>
            <person name="Bidle K."/>
            <person name="Borodovsky M."/>
            <person name="Bowler C."/>
            <person name="Brownlee C."/>
            <person name="Cock J.M."/>
            <person name="Elias M."/>
            <person name="Gladyshev V.N."/>
            <person name="Groth M."/>
            <person name="Guda C."/>
            <person name="Hadaegh A."/>
            <person name="Iglesias-Rodriguez M.D."/>
            <person name="Jenkins J."/>
            <person name="Jones B.M."/>
            <person name="Lawson T."/>
            <person name="Leese F."/>
            <person name="Lindquist E."/>
            <person name="Lobanov A."/>
            <person name="Lomsadze A."/>
            <person name="Malik S.B."/>
            <person name="Marsh M.E."/>
            <person name="Mackinder L."/>
            <person name="Mock T."/>
            <person name="Mueller-Roeber B."/>
            <person name="Pagarete A."/>
            <person name="Parker M."/>
            <person name="Probert I."/>
            <person name="Quesneville H."/>
            <person name="Raines C."/>
            <person name="Rensing S.A."/>
            <person name="Riano-Pachon D.M."/>
            <person name="Richier S."/>
            <person name="Rokitta S."/>
            <person name="Shiraiwa Y."/>
            <person name="Soanes D.M."/>
            <person name="van der Giezen M."/>
            <person name="Wahlund T.M."/>
            <person name="Williams B."/>
            <person name="Wilson W."/>
            <person name="Wolfe G."/>
            <person name="Wurch L.L."/>
        </authorList>
    </citation>
    <scope>NUCLEOTIDE SEQUENCE</scope>
</reference>
<dbReference type="SMART" id="SM00482">
    <property type="entry name" value="POLAc"/>
    <property type="match status" value="1"/>
</dbReference>
<dbReference type="GO" id="GO:0003887">
    <property type="term" value="F:DNA-directed DNA polymerase activity"/>
    <property type="evidence" value="ECO:0007669"/>
    <property type="project" value="InterPro"/>
</dbReference>
<dbReference type="AlphaFoldDB" id="A0A0D3KJM7"/>
<dbReference type="PaxDb" id="2903-EOD35962"/>
<dbReference type="RefSeq" id="XP_005788391.1">
    <property type="nucleotide sequence ID" value="XM_005788334.1"/>
</dbReference>
<dbReference type="GeneID" id="17281233"/>
<dbReference type="Proteomes" id="UP000013827">
    <property type="component" value="Unassembled WGS sequence"/>
</dbReference>
<dbReference type="SUPFAM" id="SSF56672">
    <property type="entry name" value="DNA/RNA polymerases"/>
    <property type="match status" value="1"/>
</dbReference>
<sequence>MHHPTDEVTNRKATDAFLEPLLAKALLATGTGRVASRNPNVQQDPLLARMLHSNEDLFRSIAAAFFKREVGAVSAAEREKTKQLCYALCYGLGPEQLGGHLKISTPEARRLKEDFLRCFGGMGAPPWSTPRRERRLVTRAAAINSTIQGSAADIAKEAMIRCCEELSAHNLPARLIAQIHDELLLEVRDEALAQTVTSVRRAMEEMQGVFAAFPLPRLPAEVRVGRDWAHMRPFDEQA</sequence>
<dbReference type="EnsemblProtists" id="EOD35962">
    <property type="protein sequence ID" value="EOD35962"/>
    <property type="gene ID" value="EMIHUDRAFT_455221"/>
</dbReference>
<dbReference type="GO" id="GO:0006302">
    <property type="term" value="P:double-strand break repair"/>
    <property type="evidence" value="ECO:0007669"/>
    <property type="project" value="TreeGrafter"/>
</dbReference>
<dbReference type="HOGENOM" id="CLU_1167734_0_0_1"/>
<keyword evidence="4" id="KW-1185">Reference proteome</keyword>
<dbReference type="KEGG" id="ehx:EMIHUDRAFT_455221"/>
<dbReference type="Gene3D" id="1.10.150.20">
    <property type="entry name" value="5' to 3' exonuclease, C-terminal subdomain"/>
    <property type="match status" value="1"/>
</dbReference>
<evidence type="ECO:0000259" key="2">
    <source>
        <dbReference type="SMART" id="SM00482"/>
    </source>
</evidence>
<name>A0A0D3KJM7_EMIH1</name>
<dbReference type="InterPro" id="IPR001098">
    <property type="entry name" value="DNA-dir_DNA_pol_A_palm_dom"/>
</dbReference>
<organism evidence="3 4">
    <name type="scientific">Emiliania huxleyi (strain CCMP1516)</name>
    <dbReference type="NCBI Taxonomy" id="280463"/>
    <lineage>
        <taxon>Eukaryota</taxon>
        <taxon>Haptista</taxon>
        <taxon>Haptophyta</taxon>
        <taxon>Prymnesiophyceae</taxon>
        <taxon>Isochrysidales</taxon>
        <taxon>Noelaerhabdaceae</taxon>
        <taxon>Emiliania</taxon>
    </lineage>
</organism>
<protein>
    <recommendedName>
        <fullName evidence="2">DNA-directed DNA polymerase family A palm domain-containing protein</fullName>
    </recommendedName>
</protein>
<evidence type="ECO:0000313" key="3">
    <source>
        <dbReference type="EnsemblProtists" id="EOD35962"/>
    </source>
</evidence>
<proteinExistence type="predicted"/>
<dbReference type="InterPro" id="IPR043502">
    <property type="entry name" value="DNA/RNA_pol_sf"/>
</dbReference>